<proteinExistence type="predicted"/>
<dbReference type="AlphaFoldDB" id="A0A1G5F6N9"/>
<gene>
    <name evidence="1" type="ORF">SAMN02927923_01221</name>
</gene>
<name>A0A1G5F6N9_9HYPH</name>
<sequence>MSVTATVLFDRPHTAIASLINSKIAASTSTSIVTGFATPGGLAAIDRPIRANPGKLKSLVVGAATYPAFKALDGLIAAHVPLSRLRIYLGHTKPTTGRHPFARHHPMLHSKVYYMELPNEHACAFIGSHNMTAFALTGQNGEAAVMLEGPLNSPEFEQVRSHIAAAEAKAIQYDPSLKHAYAWWAKQYYEGVSVEFEVGVPRDWNSIRTILIFAEAASSDRLDIGDTFFFELPSGIQIESLKTEVHLFLFNILPASPFDALNQVEQADAKYTCITLGADDEQGNAEVRADWQIDRTPTPRLQAVLGGTYRPTTPSDMQQVRAKVQSKAVPLFEYGFERETGEWEPVYTESLNDRLPPIPSFLENKVTFNEARGNRPTGDWTLVAGLTPKKGAKMEADEAALERARPDADVFALVSLRRRELK</sequence>
<keyword evidence="2" id="KW-1185">Reference proteome</keyword>
<dbReference type="CDD" id="cd09117">
    <property type="entry name" value="PLDc_Bfil_DEXD_like"/>
    <property type="match status" value="1"/>
</dbReference>
<dbReference type="EMBL" id="FMVJ01000003">
    <property type="protein sequence ID" value="SCY34308.1"/>
    <property type="molecule type" value="Genomic_DNA"/>
</dbReference>
<protein>
    <submittedName>
        <fullName evidence="1">Uncharacterized protein</fullName>
    </submittedName>
</protein>
<organism evidence="1 2">
    <name type="scientific">Microvirga guangxiensis</name>
    <dbReference type="NCBI Taxonomy" id="549386"/>
    <lineage>
        <taxon>Bacteria</taxon>
        <taxon>Pseudomonadati</taxon>
        <taxon>Pseudomonadota</taxon>
        <taxon>Alphaproteobacteria</taxon>
        <taxon>Hyphomicrobiales</taxon>
        <taxon>Methylobacteriaceae</taxon>
        <taxon>Microvirga</taxon>
    </lineage>
</organism>
<accession>A0A1G5F6N9</accession>
<evidence type="ECO:0000313" key="1">
    <source>
        <dbReference type="EMBL" id="SCY34308.1"/>
    </source>
</evidence>
<evidence type="ECO:0000313" key="2">
    <source>
        <dbReference type="Proteomes" id="UP000199569"/>
    </source>
</evidence>
<dbReference type="RefSeq" id="WP_139165440.1">
    <property type="nucleotide sequence ID" value="NZ_FMVJ01000003.1"/>
</dbReference>
<dbReference type="OrthoDB" id="8421054at2"/>
<dbReference type="Gene3D" id="3.30.870.10">
    <property type="entry name" value="Endonuclease Chain A"/>
    <property type="match status" value="1"/>
</dbReference>
<reference evidence="1 2" key="1">
    <citation type="submission" date="2016-10" db="EMBL/GenBank/DDBJ databases">
        <authorList>
            <person name="de Groot N.N."/>
        </authorList>
    </citation>
    <scope>NUCLEOTIDE SEQUENCE [LARGE SCALE GENOMIC DNA]</scope>
    <source>
        <strain evidence="1 2">CGMCC 1.7666</strain>
    </source>
</reference>
<dbReference type="Proteomes" id="UP000199569">
    <property type="component" value="Unassembled WGS sequence"/>
</dbReference>